<dbReference type="PANTHER" id="PTHR42912:SF83">
    <property type="entry name" value="METHYLTRANSFERASE TYPE 11 DOMAIN-CONTAINING PROTEIN"/>
    <property type="match status" value="1"/>
</dbReference>
<dbReference type="Gene3D" id="3.40.50.150">
    <property type="entry name" value="Vaccinia Virus protein VP39"/>
    <property type="match status" value="1"/>
</dbReference>
<proteinExistence type="predicted"/>
<dbReference type="AlphaFoldDB" id="A0AA40C8Z2"/>
<gene>
    <name evidence="3" type="ORF">B0T17DRAFT_524292</name>
</gene>
<protein>
    <recommendedName>
        <fullName evidence="5">S-adenosyl-L-methionine-dependent methyltransferase</fullName>
    </recommendedName>
</protein>
<evidence type="ECO:0000256" key="2">
    <source>
        <dbReference type="SAM" id="Phobius"/>
    </source>
</evidence>
<evidence type="ECO:0000313" key="3">
    <source>
        <dbReference type="EMBL" id="KAK0628984.1"/>
    </source>
</evidence>
<evidence type="ECO:0008006" key="5">
    <source>
        <dbReference type="Google" id="ProtNLM"/>
    </source>
</evidence>
<dbReference type="PANTHER" id="PTHR42912">
    <property type="entry name" value="METHYLTRANSFERASE"/>
    <property type="match status" value="1"/>
</dbReference>
<comment type="caution">
    <text evidence="3">The sequence shown here is derived from an EMBL/GenBank/DDBJ whole genome shotgun (WGS) entry which is preliminary data.</text>
</comment>
<feature type="compositionally biased region" description="Low complexity" evidence="1">
    <location>
        <begin position="58"/>
        <end position="73"/>
    </location>
</feature>
<keyword evidence="2" id="KW-1133">Transmembrane helix</keyword>
<keyword evidence="4" id="KW-1185">Reference proteome</keyword>
<evidence type="ECO:0000256" key="1">
    <source>
        <dbReference type="SAM" id="MobiDB-lite"/>
    </source>
</evidence>
<keyword evidence="2" id="KW-0812">Transmembrane</keyword>
<dbReference type="Proteomes" id="UP001174934">
    <property type="component" value="Unassembled WGS sequence"/>
</dbReference>
<evidence type="ECO:0000313" key="4">
    <source>
        <dbReference type="Proteomes" id="UP001174934"/>
    </source>
</evidence>
<feature type="region of interest" description="Disordered" evidence="1">
    <location>
        <begin position="206"/>
        <end position="238"/>
    </location>
</feature>
<organism evidence="3 4">
    <name type="scientific">Bombardia bombarda</name>
    <dbReference type="NCBI Taxonomy" id="252184"/>
    <lineage>
        <taxon>Eukaryota</taxon>
        <taxon>Fungi</taxon>
        <taxon>Dikarya</taxon>
        <taxon>Ascomycota</taxon>
        <taxon>Pezizomycotina</taxon>
        <taxon>Sordariomycetes</taxon>
        <taxon>Sordariomycetidae</taxon>
        <taxon>Sordariales</taxon>
        <taxon>Lasiosphaeriaceae</taxon>
        <taxon>Bombardia</taxon>
    </lineage>
</organism>
<dbReference type="GO" id="GO:0008168">
    <property type="term" value="F:methyltransferase activity"/>
    <property type="evidence" value="ECO:0007669"/>
    <property type="project" value="TreeGrafter"/>
</dbReference>
<reference evidence="3" key="1">
    <citation type="submission" date="2023-06" db="EMBL/GenBank/DDBJ databases">
        <title>Genome-scale phylogeny and comparative genomics of the fungal order Sordariales.</title>
        <authorList>
            <consortium name="Lawrence Berkeley National Laboratory"/>
            <person name="Hensen N."/>
            <person name="Bonometti L."/>
            <person name="Westerberg I."/>
            <person name="Brannstrom I.O."/>
            <person name="Guillou S."/>
            <person name="Cros-Aarteil S."/>
            <person name="Calhoun S."/>
            <person name="Haridas S."/>
            <person name="Kuo A."/>
            <person name="Mondo S."/>
            <person name="Pangilinan J."/>
            <person name="Riley R."/>
            <person name="LaButti K."/>
            <person name="Andreopoulos B."/>
            <person name="Lipzen A."/>
            <person name="Chen C."/>
            <person name="Yanf M."/>
            <person name="Daum C."/>
            <person name="Ng V."/>
            <person name="Clum A."/>
            <person name="Steindorff A."/>
            <person name="Ohm R."/>
            <person name="Martin F."/>
            <person name="Silar P."/>
            <person name="Natvig D."/>
            <person name="Lalanne C."/>
            <person name="Gautier V."/>
            <person name="Ament-velasquez S.L."/>
            <person name="Kruys A."/>
            <person name="Hutchinson M.I."/>
            <person name="Powell A.J."/>
            <person name="Barry K."/>
            <person name="Miller A.N."/>
            <person name="Grigoriev I.V."/>
            <person name="Debuchy R."/>
            <person name="Gladieux P."/>
            <person name="Thoren M.H."/>
            <person name="Johannesson H."/>
        </authorList>
    </citation>
    <scope>NUCLEOTIDE SEQUENCE</scope>
    <source>
        <strain evidence="3">SMH3391-2</strain>
    </source>
</reference>
<dbReference type="SUPFAM" id="SSF53335">
    <property type="entry name" value="S-adenosyl-L-methionine-dependent methyltransferases"/>
    <property type="match status" value="1"/>
</dbReference>
<dbReference type="EMBL" id="JAULSR010000002">
    <property type="protein sequence ID" value="KAK0628984.1"/>
    <property type="molecule type" value="Genomic_DNA"/>
</dbReference>
<feature type="region of interest" description="Disordered" evidence="1">
    <location>
        <begin position="39"/>
        <end position="93"/>
    </location>
</feature>
<dbReference type="InterPro" id="IPR029063">
    <property type="entry name" value="SAM-dependent_MTases_sf"/>
</dbReference>
<feature type="transmembrane region" description="Helical" evidence="2">
    <location>
        <begin position="101"/>
        <end position="125"/>
    </location>
</feature>
<sequence length="411" mass="45065">MISIRIPRGGAMQKLPLQQIRQSLSSALITPNLAKSDRAFTTSSTQGLHAKHAQPEHTTTPSPSTTATKATKPSPKRTKSHAPPPPPPPQTMDALFQQRKWPLIGAGIMAMGFGLYASLMLTAYLKGGSCNTCTHPSPSTTPEEARQTAEKFDHDLALPEYLMGITGLRKTLALEARGHVLEVAMGTGRNLEYYDWTGLVAQAKGDEGQQQQVDDNAKTTTTTTIPATKAGDESDESTPLLTYTGLDISPDMMSLARTRLRDSVPGLKKLLRKQRLEPPPNDNRGVYVDTMDSRVRLTFGLCSVSDPSKLLANMASAVQPDTGRIILIEHGRGWYDWLNGLLDKYAHKHHERYGCWWNRDIEHLVREAARTTPGLEVVALKRPFLLQFGTTLLVELRVNSGLGAGDAEQKA</sequence>
<dbReference type="InterPro" id="IPR050508">
    <property type="entry name" value="Methyltransf_Superfamily"/>
</dbReference>
<keyword evidence="2" id="KW-0472">Membrane</keyword>
<name>A0AA40C8Z2_9PEZI</name>
<accession>A0AA40C8Z2</accession>